<reference evidence="3" key="1">
    <citation type="submission" date="2020-01" db="EMBL/GenBank/DDBJ databases">
        <authorList>
            <person name="Feng Z.H.Z."/>
        </authorList>
    </citation>
    <scope>NUCLEOTIDE SEQUENCE</scope>
    <source>
        <strain evidence="3">CBS107.38</strain>
    </source>
</reference>
<gene>
    <name evidence="3" type="ORF">GT037_005427</name>
</gene>
<dbReference type="GeneID" id="62203652"/>
<name>A0A8H7EGQ5_9PLEO</name>
<keyword evidence="2" id="KW-0812">Transmembrane</keyword>
<evidence type="ECO:0000313" key="4">
    <source>
        <dbReference type="Proteomes" id="UP000596902"/>
    </source>
</evidence>
<feature type="transmembrane region" description="Helical" evidence="2">
    <location>
        <begin position="12"/>
        <end position="31"/>
    </location>
</feature>
<proteinExistence type="predicted"/>
<evidence type="ECO:0000256" key="1">
    <source>
        <dbReference type="SAM" id="MobiDB-lite"/>
    </source>
</evidence>
<evidence type="ECO:0000256" key="2">
    <source>
        <dbReference type="SAM" id="Phobius"/>
    </source>
</evidence>
<dbReference type="EMBL" id="JAAABM010000006">
    <property type="protein sequence ID" value="KAF7677215.1"/>
    <property type="molecule type" value="Genomic_DNA"/>
</dbReference>
<keyword evidence="4" id="KW-1185">Reference proteome</keyword>
<sequence>MLTLSISGLNVVYFWIWTTASSAALYHAVQLQPQPDSRIRKRRNSSTGDIIQDQESTTADM</sequence>
<organism evidence="3 4">
    <name type="scientific">Alternaria burnsii</name>
    <dbReference type="NCBI Taxonomy" id="1187904"/>
    <lineage>
        <taxon>Eukaryota</taxon>
        <taxon>Fungi</taxon>
        <taxon>Dikarya</taxon>
        <taxon>Ascomycota</taxon>
        <taxon>Pezizomycotina</taxon>
        <taxon>Dothideomycetes</taxon>
        <taxon>Pleosporomycetidae</taxon>
        <taxon>Pleosporales</taxon>
        <taxon>Pleosporineae</taxon>
        <taxon>Pleosporaceae</taxon>
        <taxon>Alternaria</taxon>
        <taxon>Alternaria sect. Alternaria</taxon>
    </lineage>
</organism>
<feature type="region of interest" description="Disordered" evidence="1">
    <location>
        <begin position="36"/>
        <end position="61"/>
    </location>
</feature>
<accession>A0A8H7EGQ5</accession>
<keyword evidence="2" id="KW-1133">Transmembrane helix</keyword>
<reference evidence="3" key="2">
    <citation type="submission" date="2020-08" db="EMBL/GenBank/DDBJ databases">
        <title>Draft Genome Sequence of Cumin Blight Pathogen Alternaria burnsii.</title>
        <authorList>
            <person name="Feng Z."/>
        </authorList>
    </citation>
    <scope>NUCLEOTIDE SEQUENCE</scope>
    <source>
        <strain evidence="3">CBS107.38</strain>
    </source>
</reference>
<protein>
    <submittedName>
        <fullName evidence="3">Uncharacterized protein</fullName>
    </submittedName>
</protein>
<dbReference type="AlphaFoldDB" id="A0A8H7EGQ5"/>
<dbReference type="Proteomes" id="UP000596902">
    <property type="component" value="Unassembled WGS sequence"/>
</dbReference>
<comment type="caution">
    <text evidence="3">The sequence shown here is derived from an EMBL/GenBank/DDBJ whole genome shotgun (WGS) entry which is preliminary data.</text>
</comment>
<keyword evidence="2" id="KW-0472">Membrane</keyword>
<feature type="compositionally biased region" description="Polar residues" evidence="1">
    <location>
        <begin position="45"/>
        <end position="61"/>
    </location>
</feature>
<evidence type="ECO:0000313" key="3">
    <source>
        <dbReference type="EMBL" id="KAF7677215.1"/>
    </source>
</evidence>
<dbReference type="RefSeq" id="XP_038787424.1">
    <property type="nucleotide sequence ID" value="XM_038930474.1"/>
</dbReference>